<sequence>MKNNHHVDILAINDKRNEPYLSKISDLNLLDNSHFIKPYGKDAIKHALKVFNPMKPRNTWTSIKNVAKASWRLLKASNDKYSLRDYFNLVVYAEFLYKGYDVVHSHSELPSVYFRPIVTACNYNFVTTFHGLQPVGLTNLPEPKRKTIAALAKHVFVNTEFAANQYRSIGGENANLTVIPQGIDLDMYNPDSVSNIKNNSSLEVLSVGRLHPDKGHIFAIDAVIKLIEMGYDIRYTIVGNGPLKQELKQYIADKGCTGIQIKTGLSSADLLAEYRRADIFIFPSLKSHDGFHEETQGVALQEAQAMRSVIVSTFTGGIPECINNGHTGFLVPDRSSEKIAAQLEELILNKESWPTVKDSAVITLRERYDINVIGQRLMQAYYQ</sequence>
<dbReference type="Pfam" id="PF13439">
    <property type="entry name" value="Glyco_transf_4"/>
    <property type="match status" value="1"/>
</dbReference>
<dbReference type="PANTHER" id="PTHR45947">
    <property type="entry name" value="SULFOQUINOVOSYL TRANSFERASE SQD2"/>
    <property type="match status" value="1"/>
</dbReference>
<evidence type="ECO:0000313" key="4">
    <source>
        <dbReference type="Proteomes" id="UP000295793"/>
    </source>
</evidence>
<dbReference type="Pfam" id="PF00534">
    <property type="entry name" value="Glycos_transf_1"/>
    <property type="match status" value="1"/>
</dbReference>
<keyword evidence="3" id="KW-0808">Transferase</keyword>
<dbReference type="PANTHER" id="PTHR45947:SF3">
    <property type="entry name" value="SULFOQUINOVOSYL TRANSFERASE SQD2"/>
    <property type="match status" value="1"/>
</dbReference>
<dbReference type="InterPro" id="IPR050194">
    <property type="entry name" value="Glycosyltransferase_grp1"/>
</dbReference>
<feature type="domain" description="Glycosyltransferase subfamily 4-like N-terminal" evidence="2">
    <location>
        <begin position="70"/>
        <end position="186"/>
    </location>
</feature>
<dbReference type="InterPro" id="IPR028098">
    <property type="entry name" value="Glyco_trans_4-like_N"/>
</dbReference>
<dbReference type="SUPFAM" id="SSF53756">
    <property type="entry name" value="UDP-Glycosyltransferase/glycogen phosphorylase"/>
    <property type="match status" value="1"/>
</dbReference>
<evidence type="ECO:0000313" key="3">
    <source>
        <dbReference type="EMBL" id="TCS40296.1"/>
    </source>
</evidence>
<gene>
    <name evidence="3" type="ORF">BCF53_1095</name>
</gene>
<dbReference type="AlphaFoldDB" id="A0A4R3I3K8"/>
<comment type="caution">
    <text evidence="3">The sequence shown here is derived from an EMBL/GenBank/DDBJ whole genome shotgun (WGS) entry which is preliminary data.</text>
</comment>
<accession>A0A4R3I3K8</accession>
<dbReference type="OrthoDB" id="9802525at2"/>
<dbReference type="RefSeq" id="WP_132701811.1">
    <property type="nucleotide sequence ID" value="NZ_SLZR01000009.1"/>
</dbReference>
<protein>
    <submittedName>
        <fullName evidence="3">Glycosyltransferase involved in cell wall biosynthesis</fullName>
    </submittedName>
</protein>
<evidence type="ECO:0000259" key="1">
    <source>
        <dbReference type="Pfam" id="PF00534"/>
    </source>
</evidence>
<dbReference type="EMBL" id="SLZR01000009">
    <property type="protein sequence ID" value="TCS40296.1"/>
    <property type="molecule type" value="Genomic_DNA"/>
</dbReference>
<keyword evidence="4" id="KW-1185">Reference proteome</keyword>
<dbReference type="GO" id="GO:0016757">
    <property type="term" value="F:glycosyltransferase activity"/>
    <property type="evidence" value="ECO:0007669"/>
    <property type="project" value="InterPro"/>
</dbReference>
<reference evidence="3 4" key="1">
    <citation type="submission" date="2019-03" db="EMBL/GenBank/DDBJ databases">
        <title>Genomic Encyclopedia of Archaeal and Bacterial Type Strains, Phase II (KMG-II): from individual species to whole genera.</title>
        <authorList>
            <person name="Goeker M."/>
        </authorList>
    </citation>
    <scope>NUCLEOTIDE SEQUENCE [LARGE SCALE GENOMIC DNA]</scope>
    <source>
        <strain evidence="3 4">DSM 15388</strain>
    </source>
</reference>
<evidence type="ECO:0000259" key="2">
    <source>
        <dbReference type="Pfam" id="PF13439"/>
    </source>
</evidence>
<name>A0A4R3I3K8_9GAMM</name>
<proteinExistence type="predicted"/>
<dbReference type="Proteomes" id="UP000295793">
    <property type="component" value="Unassembled WGS sequence"/>
</dbReference>
<dbReference type="CDD" id="cd03801">
    <property type="entry name" value="GT4_PimA-like"/>
    <property type="match status" value="1"/>
</dbReference>
<feature type="domain" description="Glycosyl transferase family 1" evidence="1">
    <location>
        <begin position="196"/>
        <end position="351"/>
    </location>
</feature>
<dbReference type="InterPro" id="IPR001296">
    <property type="entry name" value="Glyco_trans_1"/>
</dbReference>
<organism evidence="3 4">
    <name type="scientific">Reinekea marinisedimentorum</name>
    <dbReference type="NCBI Taxonomy" id="230495"/>
    <lineage>
        <taxon>Bacteria</taxon>
        <taxon>Pseudomonadati</taxon>
        <taxon>Pseudomonadota</taxon>
        <taxon>Gammaproteobacteria</taxon>
        <taxon>Oceanospirillales</taxon>
        <taxon>Saccharospirillaceae</taxon>
        <taxon>Reinekea</taxon>
    </lineage>
</organism>
<dbReference type="Gene3D" id="3.40.50.2000">
    <property type="entry name" value="Glycogen Phosphorylase B"/>
    <property type="match status" value="2"/>
</dbReference>